<evidence type="ECO:0000313" key="2">
    <source>
        <dbReference type="EMBL" id="AEH24169.1"/>
    </source>
</evidence>
<organism evidence="2 3">
    <name type="scientific">Pyrococcus yayanosii (strain CH1 / JCM 16557)</name>
    <dbReference type="NCBI Taxonomy" id="529709"/>
    <lineage>
        <taxon>Archaea</taxon>
        <taxon>Methanobacteriati</taxon>
        <taxon>Methanobacteriota</taxon>
        <taxon>Thermococci</taxon>
        <taxon>Thermococcales</taxon>
        <taxon>Thermococcaceae</taxon>
        <taxon>Pyrococcus</taxon>
    </lineage>
</organism>
<dbReference type="EMBL" id="CP002779">
    <property type="protein sequence ID" value="AEH24169.1"/>
    <property type="molecule type" value="Genomic_DNA"/>
</dbReference>
<evidence type="ECO:0000256" key="1">
    <source>
        <dbReference type="SAM" id="Phobius"/>
    </source>
</evidence>
<dbReference type="AlphaFoldDB" id="F8AHH0"/>
<reference evidence="2 3" key="1">
    <citation type="journal article" date="2011" name="J. Bacteriol.">
        <title>Complete genome sequence of the obligate piezophilic hyperthermophilic archaeon Pyrococcus yayanosii CH1.</title>
        <authorList>
            <person name="Jun X."/>
            <person name="Lupeng L."/>
            <person name="Minjuan X."/>
            <person name="Oger P."/>
            <person name="Fengping W."/>
            <person name="Jebbar M."/>
            <person name="Xiang X."/>
        </authorList>
    </citation>
    <scope>NUCLEOTIDE SEQUENCE [LARGE SCALE GENOMIC DNA]</scope>
    <source>
        <strain evidence="3">CH1 / JCM 16557</strain>
    </source>
</reference>
<protein>
    <submittedName>
        <fullName evidence="2">Uncharacterized protein</fullName>
    </submittedName>
</protein>
<name>F8AHH0_PYRYC</name>
<keyword evidence="1" id="KW-1133">Transmembrane helix</keyword>
<dbReference type="RefSeq" id="WP_013905226.1">
    <property type="nucleotide sequence ID" value="NC_015680.1"/>
</dbReference>
<dbReference type="eggNOG" id="arCOG05762">
    <property type="taxonomic scope" value="Archaea"/>
</dbReference>
<proteinExistence type="predicted"/>
<dbReference type="KEGG" id="pya:PYCH_04790"/>
<keyword evidence="1" id="KW-0812">Transmembrane</keyword>
<dbReference type="STRING" id="529709.PYCH_04790"/>
<keyword evidence="1" id="KW-0472">Membrane</keyword>
<dbReference type="Proteomes" id="UP000008386">
    <property type="component" value="Chromosome"/>
</dbReference>
<dbReference type="GeneID" id="10837055"/>
<evidence type="ECO:0000313" key="3">
    <source>
        <dbReference type="Proteomes" id="UP000008386"/>
    </source>
</evidence>
<dbReference type="HOGENOM" id="CLU_2550464_0_0_2"/>
<gene>
    <name evidence="2" type="ordered locus">PYCH_04790</name>
</gene>
<keyword evidence="3" id="KW-1185">Reference proteome</keyword>
<accession>F8AHH0</accession>
<dbReference type="OrthoDB" id="86048at2157"/>
<sequence length="81" mass="9607">MNGLVYVLILILFVLNVILAMLYLSAKRNPYYVVYDEETKTALKRRVMHLKEDLESELTEFDVAEWERQLEKSLEEEIKGL</sequence>
<feature type="transmembrane region" description="Helical" evidence="1">
    <location>
        <begin position="6"/>
        <end position="24"/>
    </location>
</feature>